<proteinExistence type="predicted"/>
<accession>A0ACC0P9Z7</accession>
<protein>
    <submittedName>
        <fullName evidence="1">Uncharacterized protein</fullName>
    </submittedName>
</protein>
<dbReference type="Proteomes" id="UP001062846">
    <property type="component" value="Chromosome 3"/>
</dbReference>
<reference evidence="1" key="1">
    <citation type="submission" date="2022-02" db="EMBL/GenBank/DDBJ databases">
        <title>Plant Genome Project.</title>
        <authorList>
            <person name="Zhang R.-G."/>
        </authorList>
    </citation>
    <scope>NUCLEOTIDE SEQUENCE</scope>
    <source>
        <strain evidence="1">AT1</strain>
    </source>
</reference>
<name>A0ACC0P9Z7_RHOML</name>
<dbReference type="EMBL" id="CM046390">
    <property type="protein sequence ID" value="KAI8562034.1"/>
    <property type="molecule type" value="Genomic_DNA"/>
</dbReference>
<organism evidence="1 2">
    <name type="scientific">Rhododendron molle</name>
    <name type="common">Chinese azalea</name>
    <name type="synonym">Azalea mollis</name>
    <dbReference type="NCBI Taxonomy" id="49168"/>
    <lineage>
        <taxon>Eukaryota</taxon>
        <taxon>Viridiplantae</taxon>
        <taxon>Streptophyta</taxon>
        <taxon>Embryophyta</taxon>
        <taxon>Tracheophyta</taxon>
        <taxon>Spermatophyta</taxon>
        <taxon>Magnoliopsida</taxon>
        <taxon>eudicotyledons</taxon>
        <taxon>Gunneridae</taxon>
        <taxon>Pentapetalae</taxon>
        <taxon>asterids</taxon>
        <taxon>Ericales</taxon>
        <taxon>Ericaceae</taxon>
        <taxon>Ericoideae</taxon>
        <taxon>Rhodoreae</taxon>
        <taxon>Rhododendron</taxon>
    </lineage>
</organism>
<evidence type="ECO:0000313" key="1">
    <source>
        <dbReference type="EMBL" id="KAI8562034.1"/>
    </source>
</evidence>
<sequence length="202" mass="22391">MGKSPGKWIKTVLFGKKSSKSNVPERKRGMPTSPYIYANDLIEALKKKHASGTYKSMKRVAGEPTALESIPVLLKNTKPVWVTCIVLPGWRAAHGFWSLQHLNGSAPGYRALSEVPVSKLCESIPAENLLKFHLRPYAQLGLDRSGVPTTNSSSEIIEELLSEIPKIVDAAQQVNQFCHTTALLNNNVTEEPWLPNVIYHSF</sequence>
<evidence type="ECO:0000313" key="2">
    <source>
        <dbReference type="Proteomes" id="UP001062846"/>
    </source>
</evidence>
<comment type="caution">
    <text evidence="1">The sequence shown here is derived from an EMBL/GenBank/DDBJ whole genome shotgun (WGS) entry which is preliminary data.</text>
</comment>
<gene>
    <name evidence="1" type="ORF">RHMOL_Rhmol03G0003700</name>
</gene>
<keyword evidence="2" id="KW-1185">Reference proteome</keyword>